<evidence type="ECO:0000313" key="2">
    <source>
        <dbReference type="Proteomes" id="UP000190092"/>
    </source>
</evidence>
<sequence length="110" mass="11972">MSERTVILIRNRALEEAGGRLPPLLFARLREAVAAKTSMGNPHPSITDTQDGYALTVHVSLTVADQASARAWIMREIDKLRGAVAFDPWRTTNAKSSFLGNALGLGRGRN</sequence>
<proteinExistence type="predicted"/>
<keyword evidence="2" id="KW-1185">Reference proteome</keyword>
<reference evidence="2" key="1">
    <citation type="submission" date="2017-02" db="EMBL/GenBank/DDBJ databases">
        <authorList>
            <person name="Varghese N."/>
            <person name="Submissions S."/>
        </authorList>
    </citation>
    <scope>NUCLEOTIDE SEQUENCE [LARGE SCALE GENOMIC DNA]</scope>
    <source>
        <strain evidence="2">ATCC 27094</strain>
    </source>
</reference>
<dbReference type="Proteomes" id="UP000190092">
    <property type="component" value="Unassembled WGS sequence"/>
</dbReference>
<evidence type="ECO:0000313" key="1">
    <source>
        <dbReference type="EMBL" id="SKA21825.1"/>
    </source>
</evidence>
<dbReference type="AlphaFoldDB" id="A0A1T4S0V2"/>
<gene>
    <name evidence="1" type="ORF">SAMN02745126_04256</name>
</gene>
<organism evidence="1 2">
    <name type="scientific">Enhydrobacter aerosaccus</name>
    <dbReference type="NCBI Taxonomy" id="225324"/>
    <lineage>
        <taxon>Bacteria</taxon>
        <taxon>Pseudomonadati</taxon>
        <taxon>Pseudomonadota</taxon>
        <taxon>Alphaproteobacteria</taxon>
        <taxon>Hyphomicrobiales</taxon>
        <taxon>Enhydrobacter</taxon>
    </lineage>
</organism>
<protein>
    <submittedName>
        <fullName evidence="1">Uncharacterized protein</fullName>
    </submittedName>
</protein>
<name>A0A1T4S0V2_9HYPH</name>
<dbReference type="EMBL" id="FUWJ01000006">
    <property type="protein sequence ID" value="SKA21825.1"/>
    <property type="molecule type" value="Genomic_DNA"/>
</dbReference>
<dbReference type="RefSeq" id="WP_085935928.1">
    <property type="nucleotide sequence ID" value="NZ_FUWJ01000006.1"/>
</dbReference>
<accession>A0A1T4S0V2</accession>